<feature type="signal peptide" evidence="1">
    <location>
        <begin position="1"/>
        <end position="19"/>
    </location>
</feature>
<gene>
    <name evidence="2" type="ORF">BRAN1462_LOCUS54870</name>
</gene>
<proteinExistence type="predicted"/>
<keyword evidence="1" id="KW-0732">Signal</keyword>
<protein>
    <submittedName>
        <fullName evidence="2">Uncharacterized protein</fullName>
    </submittedName>
</protein>
<organism evidence="2">
    <name type="scientific">Zooxanthella nutricula</name>
    <dbReference type="NCBI Taxonomy" id="1333877"/>
    <lineage>
        <taxon>Eukaryota</taxon>
        <taxon>Sar</taxon>
        <taxon>Alveolata</taxon>
        <taxon>Dinophyceae</taxon>
        <taxon>Peridiniales</taxon>
        <taxon>Peridiniales incertae sedis</taxon>
        <taxon>Zooxanthella</taxon>
    </lineage>
</organism>
<sequence length="272" mass="27354">MSCLAAFAAASLAFAVADAASVAAPLAAAPDVQPVAPTLVGVTTLGSAISDSAAEASADGMCVLQVQAGAAAARIPEPPDQCDLGYAAMLKVAAPQCVEACPGACGALNQVFAELYASGEEGLRLSVCGLRQPLSCLLAAGSATVCAPAVRNASDFGLYWLKSEERLQSACTTGASSLQARGPCEWSYAARVAQYAPGCVAACPAMCGPLNQAIYAYFTGGEAALRGVLCGSREDFVCVYASGECQPAIGRIAEFGITWLATQGAFDAECAA</sequence>
<dbReference type="AlphaFoldDB" id="A0A7S2VKX9"/>
<evidence type="ECO:0000313" key="2">
    <source>
        <dbReference type="EMBL" id="CAD9637048.1"/>
    </source>
</evidence>
<name>A0A7S2VKX9_9DINO</name>
<evidence type="ECO:0000256" key="1">
    <source>
        <dbReference type="SAM" id="SignalP"/>
    </source>
</evidence>
<accession>A0A7S2VKX9</accession>
<reference evidence="2" key="1">
    <citation type="submission" date="2021-01" db="EMBL/GenBank/DDBJ databases">
        <authorList>
            <person name="Corre E."/>
            <person name="Pelletier E."/>
            <person name="Niang G."/>
            <person name="Scheremetjew M."/>
            <person name="Finn R."/>
            <person name="Kale V."/>
            <person name="Holt S."/>
            <person name="Cochrane G."/>
            <person name="Meng A."/>
            <person name="Brown T."/>
            <person name="Cohen L."/>
        </authorList>
    </citation>
    <scope>NUCLEOTIDE SEQUENCE</scope>
    <source>
        <strain evidence="2">RCC3387</strain>
    </source>
</reference>
<dbReference type="EMBL" id="HBGW01086580">
    <property type="protein sequence ID" value="CAD9637048.1"/>
    <property type="molecule type" value="Transcribed_RNA"/>
</dbReference>
<feature type="chain" id="PRO_5031443964" evidence="1">
    <location>
        <begin position="20"/>
        <end position="272"/>
    </location>
</feature>